<dbReference type="PANTHER" id="PTHR43377:SF1">
    <property type="entry name" value="BILIVERDIN REDUCTASE A"/>
    <property type="match status" value="1"/>
</dbReference>
<evidence type="ECO:0000259" key="1">
    <source>
        <dbReference type="Pfam" id="PF01408"/>
    </source>
</evidence>
<dbReference type="InterPro" id="IPR051450">
    <property type="entry name" value="Gfo/Idh/MocA_Oxidoreductases"/>
</dbReference>
<proteinExistence type="predicted"/>
<dbReference type="Pfam" id="PF01408">
    <property type="entry name" value="GFO_IDH_MocA"/>
    <property type="match status" value="1"/>
</dbReference>
<dbReference type="Proteomes" id="UP000253410">
    <property type="component" value="Unassembled WGS sequence"/>
</dbReference>
<gene>
    <name evidence="2" type="ORF">DF182_24350</name>
</gene>
<comment type="caution">
    <text evidence="2">The sequence shown here is derived from an EMBL/GenBank/DDBJ whole genome shotgun (WGS) entry which is preliminary data.</text>
</comment>
<dbReference type="Gene3D" id="3.40.50.720">
    <property type="entry name" value="NAD(P)-binding Rossmann-like Domain"/>
    <property type="match status" value="1"/>
</dbReference>
<sequence>MKEPIRLILVGIGPHSKRVYLPAVTDLKKRYPVEISLAIDVKAEASNVEQHFEKNGYQIPTLFIDPFADELPTTLKATLDNFVTANKINAVIIATEPTVHKAYAEWALGLGLHILMDKPVTTRNHAISDLAHARGILDDYLHLLKMYNELQQRKSTVFTVNVQRRYHPGFQLAMERIREVAVATNCPVTNIQSTHCDGQWRLPSEIVTQDYHPYNKGYGKISHSGYHIFDIVCQLFRAPGIASKLPDSMEVISSMVQPRGFLKQLTEADYVNYFDKDYGNVRQYSHHELQKLYKDYGEMDAAMIIRLLKEEENIANITINLLHNSFARRNWIMPGSDLYKGNGRVKHEYHHIQQGPFQNIQIHSYQAKDKHHQNNAEDYLVGGNNHFDIYIFRNIGVLGGEKPLEVINMKDIALRHHLDDSKLLTEQSKTAVVKEFLDFILGNIPKTQLVSNINTHLDSVKMMSAAYMSHVQRKEHLRV</sequence>
<evidence type="ECO:0000313" key="3">
    <source>
        <dbReference type="Proteomes" id="UP000253410"/>
    </source>
</evidence>
<evidence type="ECO:0000313" key="2">
    <source>
        <dbReference type="EMBL" id="RBL89636.1"/>
    </source>
</evidence>
<dbReference type="RefSeq" id="WP_113618387.1">
    <property type="nucleotide sequence ID" value="NZ_QFFJ01000002.1"/>
</dbReference>
<name>A0A365XTD7_9BACT</name>
<dbReference type="SUPFAM" id="SSF51735">
    <property type="entry name" value="NAD(P)-binding Rossmann-fold domains"/>
    <property type="match status" value="1"/>
</dbReference>
<dbReference type="InterPro" id="IPR036291">
    <property type="entry name" value="NAD(P)-bd_dom_sf"/>
</dbReference>
<keyword evidence="3" id="KW-1185">Reference proteome</keyword>
<dbReference type="InterPro" id="IPR000683">
    <property type="entry name" value="Gfo/Idh/MocA-like_OxRdtase_N"/>
</dbReference>
<reference evidence="2 3" key="1">
    <citation type="submission" date="2018-05" db="EMBL/GenBank/DDBJ databases">
        <title>Chitinophaga sp. K3CV102501T nov., isolated from isolated from a monsoon evergreen broad-leaved forest soil.</title>
        <authorList>
            <person name="Lv Y."/>
        </authorList>
    </citation>
    <scope>NUCLEOTIDE SEQUENCE [LARGE SCALE GENOMIC DNA]</scope>
    <source>
        <strain evidence="2 3">GDMCC 1.1325</strain>
    </source>
</reference>
<dbReference type="OrthoDB" id="729638at2"/>
<accession>A0A365XTD7</accession>
<dbReference type="GO" id="GO:0000166">
    <property type="term" value="F:nucleotide binding"/>
    <property type="evidence" value="ECO:0007669"/>
    <property type="project" value="InterPro"/>
</dbReference>
<protein>
    <recommendedName>
        <fullName evidence="1">Gfo/Idh/MocA-like oxidoreductase N-terminal domain-containing protein</fullName>
    </recommendedName>
</protein>
<feature type="domain" description="Gfo/Idh/MocA-like oxidoreductase N-terminal" evidence="1">
    <location>
        <begin position="6"/>
        <end position="132"/>
    </location>
</feature>
<dbReference type="AlphaFoldDB" id="A0A365XTD7"/>
<dbReference type="PANTHER" id="PTHR43377">
    <property type="entry name" value="BILIVERDIN REDUCTASE A"/>
    <property type="match status" value="1"/>
</dbReference>
<organism evidence="2 3">
    <name type="scientific">Chitinophaga flava</name>
    <dbReference type="NCBI Taxonomy" id="2259036"/>
    <lineage>
        <taxon>Bacteria</taxon>
        <taxon>Pseudomonadati</taxon>
        <taxon>Bacteroidota</taxon>
        <taxon>Chitinophagia</taxon>
        <taxon>Chitinophagales</taxon>
        <taxon>Chitinophagaceae</taxon>
        <taxon>Chitinophaga</taxon>
    </lineage>
</organism>
<dbReference type="EMBL" id="QFFJ01000002">
    <property type="protein sequence ID" value="RBL89636.1"/>
    <property type="molecule type" value="Genomic_DNA"/>
</dbReference>